<dbReference type="GO" id="GO:0006397">
    <property type="term" value="P:mRNA processing"/>
    <property type="evidence" value="ECO:0007669"/>
    <property type="project" value="UniProtKB-KW"/>
</dbReference>
<evidence type="ECO:0000256" key="4">
    <source>
        <dbReference type="ARBA" id="ARBA00022728"/>
    </source>
</evidence>
<organism evidence="13 14">
    <name type="scientific">Caerostris extrusa</name>
    <name type="common">Bark spider</name>
    <name type="synonym">Caerostris bankana</name>
    <dbReference type="NCBI Taxonomy" id="172846"/>
    <lineage>
        <taxon>Eukaryota</taxon>
        <taxon>Metazoa</taxon>
        <taxon>Ecdysozoa</taxon>
        <taxon>Arthropoda</taxon>
        <taxon>Chelicerata</taxon>
        <taxon>Arachnida</taxon>
        <taxon>Araneae</taxon>
        <taxon>Araneomorphae</taxon>
        <taxon>Entelegynae</taxon>
        <taxon>Araneoidea</taxon>
        <taxon>Araneidae</taxon>
        <taxon>Caerostris</taxon>
    </lineage>
</organism>
<evidence type="ECO:0000256" key="6">
    <source>
        <dbReference type="ARBA" id="ARBA00022833"/>
    </source>
</evidence>
<evidence type="ECO:0000256" key="3">
    <source>
        <dbReference type="ARBA" id="ARBA00022723"/>
    </source>
</evidence>
<evidence type="ECO:0000256" key="1">
    <source>
        <dbReference type="ARBA" id="ARBA00004123"/>
    </source>
</evidence>
<dbReference type="SMART" id="SM00356">
    <property type="entry name" value="ZnF_C3H1"/>
    <property type="match status" value="1"/>
</dbReference>
<feature type="domain" description="C3H1-type" evidence="12">
    <location>
        <begin position="51"/>
        <end position="79"/>
    </location>
</feature>
<keyword evidence="7" id="KW-0508">mRNA splicing</keyword>
<dbReference type="SUPFAM" id="SSF90229">
    <property type="entry name" value="CCCH zinc finger"/>
    <property type="match status" value="1"/>
</dbReference>
<keyword evidence="3 11" id="KW-0479">Metal-binding</keyword>
<name>A0AAV4WNE4_CAEEX</name>
<evidence type="ECO:0000256" key="5">
    <source>
        <dbReference type="ARBA" id="ARBA00022771"/>
    </source>
</evidence>
<protein>
    <recommendedName>
        <fullName evidence="9">Zinc finger matrin-type protein 5</fullName>
    </recommendedName>
    <alternativeName>
        <fullName evidence="10">U11/U12 small nuclear ribonucleoprotein 20 kDa protein</fullName>
    </alternativeName>
</protein>
<dbReference type="FunFam" id="3.30.160.60:FF:000741">
    <property type="entry name" value="Zinc finger matrin-type protein 5"/>
    <property type="match status" value="1"/>
</dbReference>
<dbReference type="InterPro" id="IPR036236">
    <property type="entry name" value="Znf_C2H2_sf"/>
</dbReference>
<keyword evidence="6 11" id="KW-0862">Zinc</keyword>
<dbReference type="PANTHER" id="PTHR16465:SF0">
    <property type="entry name" value="ZINC FINGER MATRIN-TYPE PROTEIN 5"/>
    <property type="match status" value="1"/>
</dbReference>
<evidence type="ECO:0000313" key="13">
    <source>
        <dbReference type="EMBL" id="GIY84092.1"/>
    </source>
</evidence>
<keyword evidence="2" id="KW-0507">mRNA processing</keyword>
<comment type="subcellular location">
    <subcellularLocation>
        <location evidence="1">Nucleus</location>
    </subcellularLocation>
</comment>
<dbReference type="PANTHER" id="PTHR16465">
    <property type="entry name" value="NUCLEASE-RELATED"/>
    <property type="match status" value="1"/>
</dbReference>
<comment type="caution">
    <text evidence="13">The sequence shown here is derived from an EMBL/GenBank/DDBJ whole genome shotgun (WGS) entry which is preliminary data.</text>
</comment>
<evidence type="ECO:0000256" key="2">
    <source>
        <dbReference type="ARBA" id="ARBA00022664"/>
    </source>
</evidence>
<dbReference type="EMBL" id="BPLR01016468">
    <property type="protein sequence ID" value="GIY84092.1"/>
    <property type="molecule type" value="Genomic_DNA"/>
</dbReference>
<evidence type="ECO:0000256" key="11">
    <source>
        <dbReference type="PROSITE-ProRule" id="PRU00723"/>
    </source>
</evidence>
<dbReference type="GO" id="GO:0008270">
    <property type="term" value="F:zinc ion binding"/>
    <property type="evidence" value="ECO:0007669"/>
    <property type="project" value="UniProtKB-KW"/>
</dbReference>
<gene>
    <name evidence="13" type="primary">zmat5</name>
    <name evidence="13" type="ORF">CEXT_258831</name>
</gene>
<dbReference type="Gene3D" id="3.30.160.60">
    <property type="entry name" value="Classic Zinc Finger"/>
    <property type="match status" value="1"/>
</dbReference>
<feature type="zinc finger region" description="C3H1-type" evidence="11">
    <location>
        <begin position="51"/>
        <end position="79"/>
    </location>
</feature>
<keyword evidence="5 11" id="KW-0863">Zinc-finger</keyword>
<evidence type="ECO:0000313" key="14">
    <source>
        <dbReference type="Proteomes" id="UP001054945"/>
    </source>
</evidence>
<keyword evidence="8" id="KW-0539">Nucleus</keyword>
<dbReference type="GO" id="GO:0005689">
    <property type="term" value="C:U12-type spliceosomal complex"/>
    <property type="evidence" value="ECO:0007669"/>
    <property type="project" value="TreeGrafter"/>
</dbReference>
<dbReference type="InterPro" id="IPR036855">
    <property type="entry name" value="Znf_CCCH_sf"/>
</dbReference>
<dbReference type="GO" id="GO:0008380">
    <property type="term" value="P:RNA splicing"/>
    <property type="evidence" value="ECO:0007669"/>
    <property type="project" value="UniProtKB-KW"/>
</dbReference>
<dbReference type="InterPro" id="IPR000571">
    <property type="entry name" value="Znf_CCCH"/>
</dbReference>
<reference evidence="13 14" key="1">
    <citation type="submission" date="2021-06" db="EMBL/GenBank/DDBJ databases">
        <title>Caerostris extrusa draft genome.</title>
        <authorList>
            <person name="Kono N."/>
            <person name="Arakawa K."/>
        </authorList>
    </citation>
    <scope>NUCLEOTIDE SEQUENCE [LARGE SCALE GENOMIC DNA]</scope>
</reference>
<evidence type="ECO:0000256" key="9">
    <source>
        <dbReference type="ARBA" id="ARBA00067764"/>
    </source>
</evidence>
<proteinExistence type="predicted"/>
<dbReference type="Proteomes" id="UP001054945">
    <property type="component" value="Unassembled WGS sequence"/>
</dbReference>
<sequence length="166" mass="18677">MGKQYYCDYCNRSFADGAENRKKHLVSLQHEKMRKAHYDMFKDAATILEENKSKNPCRQFHTAGYCVYESSCKYSHLTPADIMRLHEQAAEQSGIRKSRPDPDIDAWLQTKNLKTDSSSSNSAPSGVSNPVLPPILANIPNLPPSLIPCKPYELVDFGKDAANQWG</sequence>
<keyword evidence="4" id="KW-0747">Spliceosome</keyword>
<evidence type="ECO:0000259" key="12">
    <source>
        <dbReference type="PROSITE" id="PS50103"/>
    </source>
</evidence>
<dbReference type="Pfam" id="PF00642">
    <property type="entry name" value="zf-CCCH"/>
    <property type="match status" value="1"/>
</dbReference>
<evidence type="ECO:0000256" key="8">
    <source>
        <dbReference type="ARBA" id="ARBA00023242"/>
    </source>
</evidence>
<dbReference type="PROSITE" id="PS50103">
    <property type="entry name" value="ZF_C3H1"/>
    <property type="match status" value="1"/>
</dbReference>
<dbReference type="SUPFAM" id="SSF57667">
    <property type="entry name" value="beta-beta-alpha zinc fingers"/>
    <property type="match status" value="1"/>
</dbReference>
<accession>A0AAV4WNE4</accession>
<evidence type="ECO:0000256" key="10">
    <source>
        <dbReference type="ARBA" id="ARBA00076547"/>
    </source>
</evidence>
<dbReference type="AlphaFoldDB" id="A0AAV4WNE4"/>
<dbReference type="Gene3D" id="4.10.1000.10">
    <property type="entry name" value="Zinc finger, CCCH-type"/>
    <property type="match status" value="1"/>
</dbReference>
<keyword evidence="14" id="KW-1185">Reference proteome</keyword>
<evidence type="ECO:0000256" key="7">
    <source>
        <dbReference type="ARBA" id="ARBA00023187"/>
    </source>
</evidence>